<dbReference type="EMBL" id="CM042043">
    <property type="protein sequence ID" value="KAI3695755.1"/>
    <property type="molecule type" value="Genomic_DNA"/>
</dbReference>
<protein>
    <submittedName>
        <fullName evidence="1">Uncharacterized protein</fullName>
    </submittedName>
</protein>
<comment type="caution">
    <text evidence="1">The sequence shown here is derived from an EMBL/GenBank/DDBJ whole genome shotgun (WGS) entry which is preliminary data.</text>
</comment>
<dbReference type="Proteomes" id="UP001056120">
    <property type="component" value="Linkage Group LG26"/>
</dbReference>
<evidence type="ECO:0000313" key="1">
    <source>
        <dbReference type="EMBL" id="KAI3695755.1"/>
    </source>
</evidence>
<accession>A0ACB8ZI12</accession>
<name>A0ACB8ZI12_9ASTR</name>
<sequence length="88" mass="9516">MFDFDRRIVQPENGRRTGRRRMVPHLTDGGKKVACGGGCSNIDHGGGGLMDVWCLEGGGGGFAEMVGFEEEMVKVVDPSCVVNNVFRI</sequence>
<reference evidence="1 2" key="2">
    <citation type="journal article" date="2022" name="Mol. Ecol. Resour.">
        <title>The genomes of chicory, endive, great burdock and yacon provide insights into Asteraceae paleo-polyploidization history and plant inulin production.</title>
        <authorList>
            <person name="Fan W."/>
            <person name="Wang S."/>
            <person name="Wang H."/>
            <person name="Wang A."/>
            <person name="Jiang F."/>
            <person name="Liu H."/>
            <person name="Zhao H."/>
            <person name="Xu D."/>
            <person name="Zhang Y."/>
        </authorList>
    </citation>
    <scope>NUCLEOTIDE SEQUENCE [LARGE SCALE GENOMIC DNA]</scope>
    <source>
        <strain evidence="2">cv. Yunnan</strain>
        <tissue evidence="1">Leaves</tissue>
    </source>
</reference>
<reference evidence="2" key="1">
    <citation type="journal article" date="2022" name="Mol. Ecol. Resour.">
        <title>The genomes of chicory, endive, great burdock and yacon provide insights into Asteraceae palaeo-polyploidization history and plant inulin production.</title>
        <authorList>
            <person name="Fan W."/>
            <person name="Wang S."/>
            <person name="Wang H."/>
            <person name="Wang A."/>
            <person name="Jiang F."/>
            <person name="Liu H."/>
            <person name="Zhao H."/>
            <person name="Xu D."/>
            <person name="Zhang Y."/>
        </authorList>
    </citation>
    <scope>NUCLEOTIDE SEQUENCE [LARGE SCALE GENOMIC DNA]</scope>
    <source>
        <strain evidence="2">cv. Yunnan</strain>
    </source>
</reference>
<evidence type="ECO:0000313" key="2">
    <source>
        <dbReference type="Proteomes" id="UP001056120"/>
    </source>
</evidence>
<gene>
    <name evidence="1" type="ORF">L1987_78755</name>
</gene>
<proteinExistence type="predicted"/>
<keyword evidence="2" id="KW-1185">Reference proteome</keyword>
<organism evidence="1 2">
    <name type="scientific">Smallanthus sonchifolius</name>
    <dbReference type="NCBI Taxonomy" id="185202"/>
    <lineage>
        <taxon>Eukaryota</taxon>
        <taxon>Viridiplantae</taxon>
        <taxon>Streptophyta</taxon>
        <taxon>Embryophyta</taxon>
        <taxon>Tracheophyta</taxon>
        <taxon>Spermatophyta</taxon>
        <taxon>Magnoliopsida</taxon>
        <taxon>eudicotyledons</taxon>
        <taxon>Gunneridae</taxon>
        <taxon>Pentapetalae</taxon>
        <taxon>asterids</taxon>
        <taxon>campanulids</taxon>
        <taxon>Asterales</taxon>
        <taxon>Asteraceae</taxon>
        <taxon>Asteroideae</taxon>
        <taxon>Heliantheae alliance</taxon>
        <taxon>Millerieae</taxon>
        <taxon>Smallanthus</taxon>
    </lineage>
</organism>